<evidence type="ECO:0000256" key="6">
    <source>
        <dbReference type="ARBA" id="ARBA00022840"/>
    </source>
</evidence>
<dbReference type="SUPFAM" id="SSF55729">
    <property type="entry name" value="Acyl-CoA N-acyltransferases (Nat)"/>
    <property type="match status" value="1"/>
</dbReference>
<evidence type="ECO:0000256" key="5">
    <source>
        <dbReference type="ARBA" id="ARBA00022741"/>
    </source>
</evidence>
<dbReference type="HAMAP" id="MF_01886">
    <property type="entry name" value="tRNA_acetyltr_TmcA"/>
    <property type="match status" value="1"/>
</dbReference>
<keyword evidence="12" id="KW-1185">Reference proteome</keyword>
<dbReference type="InterPro" id="IPR027417">
    <property type="entry name" value="P-loop_NTPase"/>
</dbReference>
<dbReference type="SUPFAM" id="SSF52540">
    <property type="entry name" value="P-loop containing nucleoside triphosphate hydrolases"/>
    <property type="match status" value="1"/>
</dbReference>
<evidence type="ECO:0000259" key="10">
    <source>
        <dbReference type="PROSITE" id="PS51186"/>
    </source>
</evidence>
<keyword evidence="8 9" id="KW-0012">Acyltransferase</keyword>
<comment type="similarity">
    <text evidence="9">Belongs to the TmcA family.</text>
</comment>
<dbReference type="GO" id="GO:0005737">
    <property type="term" value="C:cytoplasm"/>
    <property type="evidence" value="ECO:0007669"/>
    <property type="project" value="UniProtKB-SubCell"/>
</dbReference>
<dbReference type="Pfam" id="PF13718">
    <property type="entry name" value="GNAT_acetyltr_2"/>
    <property type="match status" value="1"/>
</dbReference>
<dbReference type="GO" id="GO:0000049">
    <property type="term" value="F:tRNA binding"/>
    <property type="evidence" value="ECO:0007669"/>
    <property type="project" value="UniProtKB-UniRule"/>
</dbReference>
<dbReference type="EMBL" id="CP017715">
    <property type="protein sequence ID" value="AOY89669.1"/>
    <property type="molecule type" value="Genomic_DNA"/>
</dbReference>
<evidence type="ECO:0000256" key="4">
    <source>
        <dbReference type="ARBA" id="ARBA00022694"/>
    </source>
</evidence>
<feature type="binding site" evidence="9">
    <location>
        <position position="361"/>
    </location>
    <ligand>
        <name>ATP</name>
        <dbReference type="ChEBI" id="CHEBI:30616"/>
    </ligand>
</feature>
<feature type="binding site" evidence="9">
    <location>
        <begin position="505"/>
        <end position="507"/>
    </location>
    <ligand>
        <name>acetyl-CoA</name>
        <dbReference type="ChEBI" id="CHEBI:57288"/>
    </ligand>
</feature>
<comment type="caution">
    <text evidence="9">Lacks conserved residue(s) required for the propagation of feature annotation.</text>
</comment>
<dbReference type="GO" id="GO:0002101">
    <property type="term" value="P:tRNA wobble cytosine modification"/>
    <property type="evidence" value="ECO:0007669"/>
    <property type="project" value="UniProtKB-UniRule"/>
</dbReference>
<proteinExistence type="inferred from homology"/>
<dbReference type="GO" id="GO:1990883">
    <property type="term" value="F:18S rRNA cytidine N-acetyltransferase activity"/>
    <property type="evidence" value="ECO:0007669"/>
    <property type="project" value="TreeGrafter"/>
</dbReference>
<dbReference type="Gene3D" id="3.40.50.300">
    <property type="entry name" value="P-loop containing nucleotide triphosphate hydrolases"/>
    <property type="match status" value="1"/>
</dbReference>
<dbReference type="EC" id="2.3.1.193" evidence="9"/>
<evidence type="ECO:0000256" key="8">
    <source>
        <dbReference type="ARBA" id="ARBA00023315"/>
    </source>
</evidence>
<dbReference type="STRING" id="1874317.BKP64_16660"/>
<evidence type="ECO:0000256" key="7">
    <source>
        <dbReference type="ARBA" id="ARBA00022884"/>
    </source>
</evidence>
<keyword evidence="2 9" id="KW-0820">tRNA-binding</keyword>
<evidence type="ECO:0000313" key="11">
    <source>
        <dbReference type="EMBL" id="AOY89669.1"/>
    </source>
</evidence>
<dbReference type="PROSITE" id="PS51186">
    <property type="entry name" value="GNAT"/>
    <property type="match status" value="1"/>
</dbReference>
<dbReference type="InterPro" id="IPR000182">
    <property type="entry name" value="GNAT_dom"/>
</dbReference>
<dbReference type="InterPro" id="IPR038321">
    <property type="entry name" value="TmcA_C_sf"/>
</dbReference>
<dbReference type="AlphaFoldDB" id="A0A1D9GPZ7"/>
<dbReference type="InterPro" id="IPR016181">
    <property type="entry name" value="Acyl_CoA_acyltransferase"/>
</dbReference>
<dbReference type="GO" id="GO:1904812">
    <property type="term" value="P:rRNA acetylation involved in maturation of SSU-rRNA"/>
    <property type="evidence" value="ECO:0007669"/>
    <property type="project" value="TreeGrafter"/>
</dbReference>
<dbReference type="OrthoDB" id="5578851at2"/>
<keyword evidence="1 9" id="KW-0963">Cytoplasm</keyword>
<evidence type="ECO:0000256" key="2">
    <source>
        <dbReference type="ARBA" id="ARBA00022555"/>
    </source>
</evidence>
<dbReference type="InterPro" id="IPR013562">
    <property type="entry name" value="TmcA/NAT10_N"/>
</dbReference>
<dbReference type="Proteomes" id="UP000177445">
    <property type="component" value="Chromosome"/>
</dbReference>
<comment type="function">
    <text evidence="9">Catalyzes the formation of N(4)-acetylcytidine (ac(4)C) at the wobble position of tRNA(Met), by using acetyl-CoA as an acetyl donor and ATP (or GTP).</text>
</comment>
<dbReference type="InterPro" id="IPR032672">
    <property type="entry name" value="TmcA/NAT10/Kre33"/>
</dbReference>
<keyword evidence="3 9" id="KW-0808">Transferase</keyword>
<feature type="binding site" evidence="9">
    <location>
        <position position="190"/>
    </location>
    <ligand>
        <name>ATP</name>
        <dbReference type="ChEBI" id="CHEBI:30616"/>
    </ligand>
</feature>
<keyword evidence="5 9" id="KW-0547">Nucleotide-binding</keyword>
<dbReference type="InterPro" id="IPR007807">
    <property type="entry name" value="TcmA/NAT10_helicase"/>
</dbReference>
<dbReference type="Pfam" id="PF05127">
    <property type="entry name" value="NAT10_TcmA_helicase"/>
    <property type="match status" value="1"/>
</dbReference>
<comment type="subcellular location">
    <subcellularLocation>
        <location evidence="9">Cytoplasm</location>
    </subcellularLocation>
</comment>
<keyword evidence="7 9" id="KW-0694">RNA-binding</keyword>
<dbReference type="Pfam" id="PF08351">
    <property type="entry name" value="TmcA_N"/>
    <property type="match status" value="1"/>
</dbReference>
<dbReference type="RefSeq" id="WP_070972654.1">
    <property type="nucleotide sequence ID" value="NZ_CP017715.1"/>
</dbReference>
<evidence type="ECO:0000256" key="3">
    <source>
        <dbReference type="ARBA" id="ARBA00022679"/>
    </source>
</evidence>
<dbReference type="CDD" id="cd04301">
    <property type="entry name" value="NAT_SF"/>
    <property type="match status" value="1"/>
</dbReference>
<accession>A0A1D9GPZ7</accession>
<protein>
    <recommendedName>
        <fullName evidence="9">tRNA(Met) cytidine acetyltransferase TmcA</fullName>
        <ecNumber evidence="9">2.3.1.193</ecNumber>
    </recommendedName>
</protein>
<dbReference type="GO" id="GO:0005524">
    <property type="term" value="F:ATP binding"/>
    <property type="evidence" value="ECO:0007669"/>
    <property type="project" value="UniProtKB-UniRule"/>
</dbReference>
<organism evidence="11 12">
    <name type="scientific">Marinobacter salinus</name>
    <dbReference type="NCBI Taxonomy" id="1874317"/>
    <lineage>
        <taxon>Bacteria</taxon>
        <taxon>Pseudomonadati</taxon>
        <taxon>Pseudomonadota</taxon>
        <taxon>Gammaproteobacteria</taxon>
        <taxon>Pseudomonadales</taxon>
        <taxon>Marinobacteraceae</taxon>
        <taxon>Marinobacter</taxon>
    </lineage>
</organism>
<dbReference type="Gene3D" id="1.20.120.890">
    <property type="entry name" value="tRNA(Met) cytidine acetyltransferase, tail domain"/>
    <property type="match status" value="1"/>
</dbReference>
<feature type="domain" description="N-acetyltransferase" evidence="10">
    <location>
        <begin position="395"/>
        <end position="578"/>
    </location>
</feature>
<dbReference type="Gene3D" id="3.40.50.11040">
    <property type="match status" value="1"/>
</dbReference>
<keyword evidence="6 9" id="KW-0067">ATP-binding</keyword>
<evidence type="ECO:0000313" key="12">
    <source>
        <dbReference type="Proteomes" id="UP000177445"/>
    </source>
</evidence>
<evidence type="ECO:0000256" key="1">
    <source>
        <dbReference type="ARBA" id="ARBA00022490"/>
    </source>
</evidence>
<dbReference type="PANTHER" id="PTHR10925:SF5">
    <property type="entry name" value="RNA CYTIDINE ACETYLTRANSFERASE"/>
    <property type="match status" value="1"/>
</dbReference>
<gene>
    <name evidence="9" type="primary">tmcA</name>
    <name evidence="11" type="ORF">BKP64_16660</name>
</gene>
<sequence length="717" mass="78719">MTPCGLTAAYLDSWRTFQCKLAQRGERRLVLIEGDRTESLNWLKALLPAIPTEPGVWTGPESDCPDGMLTTLAPKHARQWLGRESSIVVWDGWNGNPPDGFAALAGTLRAGGLLFWLMPPLGQWQRFEDPDYARTGLDQSREHPFAGRLSQILAEDPRVLRINPATNPCPELPAVSAAVTDFAVGATKAQTALVKQLVHFGLGRRRRPLVVTSDRGRGKSAALGMAAAELLQQGRRQVLVTAPAWENVETLFSHARSALGAELLETDSDALETLGGGSLRFLPVRELLARQPDAEVVMVDEAAAVPAPLLKQILLGWPRVVFASTVHGYEGAGRGFAIRFRQVLDRETPQWQSFTLMEPVRWAQEDPLENLVSRLFLLAADGGESDAVCAEPSELIVEPWEPSEASDSELSEAFGLLVDAHYRTTPADLRQWMDDPAAKSWRARMGDKVVGILWGAVEGGLSADIAEQVTLGNRRIRGHMLPQSLATHSGFPEAATQSCLRVVRIAVADGARRLGIGRQLVAVASGYAREQGLDTLGTSYGSNGDLLTFWQSCGLALVRVGLRQEATSGEYPLQMLQGRSASGTDLVNCLRHRLAGHWLTLVPLAWPLLEPRLLAQLTAELPAFCRVNDEDRRDLHSFAYGHRGFLLSLPVLRKLSMTRGVMGWIMQQDQTALWCCAVLQQLSWRELQAKGLCLGQREGEDRLRGLTRQLLKNGPEL</sequence>
<evidence type="ECO:0000256" key="9">
    <source>
        <dbReference type="HAMAP-Rule" id="MF_01886"/>
    </source>
</evidence>
<dbReference type="PANTHER" id="PTHR10925">
    <property type="entry name" value="N-ACETYLTRANSFERASE 10"/>
    <property type="match status" value="1"/>
</dbReference>
<dbReference type="GO" id="GO:0051392">
    <property type="term" value="F:tRNA cytidine N4-acetyltransferase activity"/>
    <property type="evidence" value="ECO:0007669"/>
    <property type="project" value="UniProtKB-UniRule"/>
</dbReference>
<dbReference type="Gene3D" id="3.40.630.30">
    <property type="match status" value="1"/>
</dbReference>
<dbReference type="InterPro" id="IPR024914">
    <property type="entry name" value="tRNA_acetyltr_TmcA"/>
</dbReference>
<name>A0A1D9GPZ7_9GAMM</name>
<reference evidence="11 12" key="1">
    <citation type="submission" date="2016-10" db="EMBL/GenBank/DDBJ databases">
        <title>Marinobacter salinus sp. nov., a moderately halophilic bacterium isolated from a tidal flat environment.</title>
        <authorList>
            <person name="Park S.-J."/>
        </authorList>
    </citation>
    <scope>NUCLEOTIDE SEQUENCE [LARGE SCALE GENOMIC DNA]</scope>
    <source>
        <strain evidence="11 12">Hb8</strain>
    </source>
</reference>
<dbReference type="KEGG" id="msq:BKP64_16660"/>
<comment type="catalytic activity">
    <reaction evidence="9">
        <text>cytidine(34) in elongator tRNA(Met) + acetyl-CoA + ATP + H2O = N(4)-acetylcytidine(34) in elongator tRNA(Met) + ADP + phosphate + CoA + H(+)</text>
        <dbReference type="Rhea" id="RHEA:43788"/>
        <dbReference type="Rhea" id="RHEA-COMP:10693"/>
        <dbReference type="Rhea" id="RHEA-COMP:10694"/>
        <dbReference type="ChEBI" id="CHEBI:15377"/>
        <dbReference type="ChEBI" id="CHEBI:15378"/>
        <dbReference type="ChEBI" id="CHEBI:30616"/>
        <dbReference type="ChEBI" id="CHEBI:43474"/>
        <dbReference type="ChEBI" id="CHEBI:57287"/>
        <dbReference type="ChEBI" id="CHEBI:57288"/>
        <dbReference type="ChEBI" id="CHEBI:74900"/>
        <dbReference type="ChEBI" id="CHEBI:82748"/>
        <dbReference type="ChEBI" id="CHEBI:456216"/>
        <dbReference type="EC" id="2.3.1.193"/>
    </reaction>
</comment>
<keyword evidence="4 9" id="KW-0819">tRNA processing</keyword>
<dbReference type="GO" id="GO:0051391">
    <property type="term" value="P:tRNA acetylation"/>
    <property type="evidence" value="ECO:0007669"/>
    <property type="project" value="UniProtKB-UniRule"/>
</dbReference>